<dbReference type="EMBL" id="JASGXD010000016">
    <property type="protein sequence ID" value="KAK6000648.1"/>
    <property type="molecule type" value="Genomic_DNA"/>
</dbReference>
<evidence type="ECO:0000313" key="3">
    <source>
        <dbReference type="Proteomes" id="UP001341245"/>
    </source>
</evidence>
<gene>
    <name evidence="2" type="ORF">QM012_003373</name>
</gene>
<evidence type="ECO:0008006" key="4">
    <source>
        <dbReference type="Google" id="ProtNLM"/>
    </source>
</evidence>
<name>A0ABR0T879_AURPU</name>
<sequence>MSIGKRDLGDDNLSLDDTDMEILALPEEADTDDDDKMNLDDSSLTLVVDHDSGIDDESYSDDTDFNRSSPTLKTGSYTKWHEGDPLLRKIGLEKLNDRGYVNLEAICTDRTFGYPGDRALNAARWRAKYEVQIGLCSQIIEEGKKKGKYGKLDKFHRIHPIFRQDNWTSDDLLMGDESNCSFNKLKPVLQLATLLLEDETMVGYIFNMLDVDSHKEVTFAGVENRLRRNVYGFQQRHNLSGAERQIVWKDLCELSKTLWWTEKDMTFEKESFHAYTRGEQGTIEIVLDKRHLDYVCREVSPTEDAIDWKPGSDDDSARLRVMFNLATTMIHEVMHALWRNKYYPDYEPFYMDTRAAELGFQWEQLLYSGQIDNPTSDRGSPYILSISKWPSPGEKEDSPTILMSHKKWGSSNAYQEFAVEMSFVQNMFTDEFWAEVDRYGISKFWPRRMLGVRSTVVSEYWEAESPIVRGPTDGRPSSPDGADSKGIIDRH</sequence>
<feature type="region of interest" description="Disordered" evidence="1">
    <location>
        <begin position="1"/>
        <end position="38"/>
    </location>
</feature>
<comment type="caution">
    <text evidence="2">The sequence shown here is derived from an EMBL/GenBank/DDBJ whole genome shotgun (WGS) entry which is preliminary data.</text>
</comment>
<feature type="compositionally biased region" description="Basic and acidic residues" evidence="1">
    <location>
        <begin position="482"/>
        <end position="491"/>
    </location>
</feature>
<evidence type="ECO:0000313" key="2">
    <source>
        <dbReference type="EMBL" id="KAK6000648.1"/>
    </source>
</evidence>
<reference evidence="2 3" key="1">
    <citation type="submission" date="2023-11" db="EMBL/GenBank/DDBJ databases">
        <title>Draft genome sequence and annotation of the polyextremotolerant black yeast-like fungus Aureobasidium pullulans NRRL 62042.</title>
        <authorList>
            <person name="Dielentheis-Frenken M.R.E."/>
            <person name="Wibberg D."/>
            <person name="Blank L.M."/>
            <person name="Tiso T."/>
        </authorList>
    </citation>
    <scope>NUCLEOTIDE SEQUENCE [LARGE SCALE GENOMIC DNA]</scope>
    <source>
        <strain evidence="2 3">NRRL 62042</strain>
    </source>
</reference>
<organism evidence="2 3">
    <name type="scientific">Aureobasidium pullulans</name>
    <name type="common">Black yeast</name>
    <name type="synonym">Pullularia pullulans</name>
    <dbReference type="NCBI Taxonomy" id="5580"/>
    <lineage>
        <taxon>Eukaryota</taxon>
        <taxon>Fungi</taxon>
        <taxon>Dikarya</taxon>
        <taxon>Ascomycota</taxon>
        <taxon>Pezizomycotina</taxon>
        <taxon>Dothideomycetes</taxon>
        <taxon>Dothideomycetidae</taxon>
        <taxon>Dothideales</taxon>
        <taxon>Saccotheciaceae</taxon>
        <taxon>Aureobasidium</taxon>
    </lineage>
</organism>
<keyword evidence="3" id="KW-1185">Reference proteome</keyword>
<feature type="region of interest" description="Disordered" evidence="1">
    <location>
        <begin position="467"/>
        <end position="491"/>
    </location>
</feature>
<proteinExistence type="predicted"/>
<evidence type="ECO:0000256" key="1">
    <source>
        <dbReference type="SAM" id="MobiDB-lite"/>
    </source>
</evidence>
<protein>
    <recommendedName>
        <fullName evidence="4">SprT-like domain-containing protein</fullName>
    </recommendedName>
</protein>
<accession>A0ABR0T879</accession>
<dbReference type="Proteomes" id="UP001341245">
    <property type="component" value="Unassembled WGS sequence"/>
</dbReference>